<geneLocation type="plasmid" evidence="2">
    <name>p17-15-vir-like</name>
</geneLocation>
<keyword evidence="1" id="KW-0812">Transmembrane</keyword>
<keyword evidence="1" id="KW-1133">Transmembrane helix</keyword>
<name>A0A8B0SWA1_KLEPN</name>
<keyword evidence="2" id="KW-0614">Plasmid</keyword>
<dbReference type="AlphaFoldDB" id="A0A8B0SWA1"/>
<proteinExistence type="predicted"/>
<evidence type="ECO:0000256" key="1">
    <source>
        <dbReference type="SAM" id="Phobius"/>
    </source>
</evidence>
<keyword evidence="1" id="KW-0472">Membrane</keyword>
<sequence>MRKSAAASFPPVQDSAVVNVKSLSMSVFASRFCQFIDCFFASLYSVFITASLILFRNDRNMSVAFQNGILDFYLIR</sequence>
<feature type="transmembrane region" description="Helical" evidence="1">
    <location>
        <begin position="34"/>
        <end position="55"/>
    </location>
</feature>
<protein>
    <submittedName>
        <fullName evidence="2">Uncharacterized protein</fullName>
    </submittedName>
</protein>
<organism evidence="2">
    <name type="scientific">Klebsiella pneumoniae</name>
    <dbReference type="NCBI Taxonomy" id="573"/>
    <lineage>
        <taxon>Bacteria</taxon>
        <taxon>Pseudomonadati</taxon>
        <taxon>Pseudomonadota</taxon>
        <taxon>Gammaproteobacteria</taxon>
        <taxon>Enterobacterales</taxon>
        <taxon>Enterobacteriaceae</taxon>
        <taxon>Klebsiella/Raoultella group</taxon>
        <taxon>Klebsiella</taxon>
        <taxon>Klebsiella pneumoniae complex</taxon>
    </lineage>
</organism>
<dbReference type="EMBL" id="MN956836">
    <property type="protein sequence ID" value="QTX15110.1"/>
    <property type="molecule type" value="Genomic_DNA"/>
</dbReference>
<reference evidence="2" key="1">
    <citation type="submission" date="2020-01" db="EMBL/GenBank/DDBJ databases">
        <authorList>
            <person name="Qin S."/>
        </authorList>
    </citation>
    <scope>NUCLEOTIDE SEQUENCE</scope>
    <source>
        <strain evidence="2">CVir17-16-YZ6g</strain>
        <plasmid evidence="2">p17-15-vir-like</plasmid>
    </source>
</reference>
<accession>A0A8B0SWA1</accession>
<evidence type="ECO:0000313" key="2">
    <source>
        <dbReference type="EMBL" id="QTX15110.1"/>
    </source>
</evidence>